<evidence type="ECO:0000313" key="1">
    <source>
        <dbReference type="EMBL" id="STL87224.1"/>
    </source>
</evidence>
<gene>
    <name evidence="1" type="ORF">NCTC10429_02324</name>
</gene>
<dbReference type="EMBL" id="UGEX01000001">
    <property type="protein sequence ID" value="STL87224.1"/>
    <property type="molecule type" value="Genomic_DNA"/>
</dbReference>
<protein>
    <submittedName>
        <fullName evidence="1">Uncharacterized protein</fullName>
    </submittedName>
</protein>
<evidence type="ECO:0000313" key="2">
    <source>
        <dbReference type="Proteomes" id="UP000254088"/>
    </source>
</evidence>
<sequence>MIMATTVAGISVKRMSVAIVKAGAIVTIIAEKAGVMGTAIKRVRQWSTMPDATLVRLIRPTNRLFNA</sequence>
<reference evidence="1 2" key="1">
    <citation type="submission" date="2018-06" db="EMBL/GenBank/DDBJ databases">
        <authorList>
            <consortium name="Pathogen Informatics"/>
            <person name="Doyle S."/>
        </authorList>
    </citation>
    <scope>NUCLEOTIDE SEQUENCE [LARGE SCALE GENOMIC DNA]</scope>
    <source>
        <strain evidence="1 2">NCTC10429</strain>
    </source>
</reference>
<organism evidence="1 2">
    <name type="scientific">Escherichia coli</name>
    <dbReference type="NCBI Taxonomy" id="562"/>
    <lineage>
        <taxon>Bacteria</taxon>
        <taxon>Pseudomonadati</taxon>
        <taxon>Pseudomonadota</taxon>
        <taxon>Gammaproteobacteria</taxon>
        <taxon>Enterobacterales</taxon>
        <taxon>Enterobacteriaceae</taxon>
        <taxon>Escherichia</taxon>
    </lineage>
</organism>
<accession>A0A377C815</accession>
<dbReference type="AlphaFoldDB" id="A0A377C815"/>
<name>A0A377C815_ECOLX</name>
<proteinExistence type="predicted"/>
<dbReference type="Proteomes" id="UP000254088">
    <property type="component" value="Unassembled WGS sequence"/>
</dbReference>